<reference evidence="6 7" key="1">
    <citation type="submission" date="2021-06" db="EMBL/GenBank/DDBJ databases">
        <authorList>
            <person name="Sun Q."/>
            <person name="Li D."/>
        </authorList>
    </citation>
    <scope>NUCLEOTIDE SEQUENCE [LARGE SCALE GENOMIC DNA]</scope>
    <source>
        <strain evidence="6 7">MSJ-11</strain>
    </source>
</reference>
<dbReference type="PANTHER" id="PTHR43133:SF60">
    <property type="entry name" value="RNA POLYMERASE SIGMA FACTOR SIGV"/>
    <property type="match status" value="1"/>
</dbReference>
<name>A0ABS6EKW7_9CLOT</name>
<evidence type="ECO:0000313" key="7">
    <source>
        <dbReference type="Proteomes" id="UP000726170"/>
    </source>
</evidence>
<organism evidence="6 7">
    <name type="scientific">Clostridium mobile</name>
    <dbReference type="NCBI Taxonomy" id="2841512"/>
    <lineage>
        <taxon>Bacteria</taxon>
        <taxon>Bacillati</taxon>
        <taxon>Bacillota</taxon>
        <taxon>Clostridia</taxon>
        <taxon>Eubacteriales</taxon>
        <taxon>Clostridiaceae</taxon>
        <taxon>Clostridium</taxon>
    </lineage>
</organism>
<dbReference type="NCBIfam" id="TIGR02937">
    <property type="entry name" value="sigma70-ECF"/>
    <property type="match status" value="1"/>
</dbReference>
<dbReference type="CDD" id="cd06171">
    <property type="entry name" value="Sigma70_r4"/>
    <property type="match status" value="1"/>
</dbReference>
<evidence type="ECO:0000256" key="2">
    <source>
        <dbReference type="ARBA" id="ARBA00023082"/>
    </source>
</evidence>
<dbReference type="RefSeq" id="WP_216440453.1">
    <property type="nucleotide sequence ID" value="NZ_JAHLQF010000004.1"/>
</dbReference>
<keyword evidence="1" id="KW-0805">Transcription regulation</keyword>
<feature type="domain" description="RNA polymerase sigma-70 region 2" evidence="4">
    <location>
        <begin position="21"/>
        <end position="87"/>
    </location>
</feature>
<keyword evidence="7" id="KW-1185">Reference proteome</keyword>
<dbReference type="InterPro" id="IPR013249">
    <property type="entry name" value="RNA_pol_sigma70_r4_t2"/>
</dbReference>
<evidence type="ECO:0000256" key="1">
    <source>
        <dbReference type="ARBA" id="ARBA00023015"/>
    </source>
</evidence>
<dbReference type="InterPro" id="IPR039425">
    <property type="entry name" value="RNA_pol_sigma-70-like"/>
</dbReference>
<dbReference type="Pfam" id="PF04542">
    <property type="entry name" value="Sigma70_r2"/>
    <property type="match status" value="1"/>
</dbReference>
<sequence>MEDKVLIKKIQQGETELIELLIEKYYSNIYAFCYRKISNSNIAYDLTQEVFLRLVQYINTYVDKNNFKSYLFKIAVNICNDYYRKNRIHMEDIDAINYVAYTNDKIADLETADVVRQALNTLPDIQKDVIILRYYHDMKVREIAKIVGTSLPTAKSRLKQGLDKLKKQLREEDLF</sequence>
<evidence type="ECO:0000256" key="3">
    <source>
        <dbReference type="ARBA" id="ARBA00023163"/>
    </source>
</evidence>
<dbReference type="Pfam" id="PF08281">
    <property type="entry name" value="Sigma70_r4_2"/>
    <property type="match status" value="1"/>
</dbReference>
<dbReference type="EMBL" id="JAHLQF010000004">
    <property type="protein sequence ID" value="MBU5485849.1"/>
    <property type="molecule type" value="Genomic_DNA"/>
</dbReference>
<feature type="domain" description="RNA polymerase sigma factor 70 region 4 type 2" evidence="5">
    <location>
        <begin position="115"/>
        <end position="165"/>
    </location>
</feature>
<evidence type="ECO:0000259" key="5">
    <source>
        <dbReference type="Pfam" id="PF08281"/>
    </source>
</evidence>
<protein>
    <submittedName>
        <fullName evidence="6">RNA polymerase sigma factor</fullName>
    </submittedName>
</protein>
<dbReference type="PANTHER" id="PTHR43133">
    <property type="entry name" value="RNA POLYMERASE ECF-TYPE SIGMA FACTO"/>
    <property type="match status" value="1"/>
</dbReference>
<evidence type="ECO:0000259" key="4">
    <source>
        <dbReference type="Pfam" id="PF04542"/>
    </source>
</evidence>
<keyword evidence="3" id="KW-0804">Transcription</keyword>
<dbReference type="Proteomes" id="UP000726170">
    <property type="component" value="Unassembled WGS sequence"/>
</dbReference>
<evidence type="ECO:0000313" key="6">
    <source>
        <dbReference type="EMBL" id="MBU5485849.1"/>
    </source>
</evidence>
<gene>
    <name evidence="6" type="ORF">KQI86_16130</name>
</gene>
<proteinExistence type="predicted"/>
<comment type="caution">
    <text evidence="6">The sequence shown here is derived from an EMBL/GenBank/DDBJ whole genome shotgun (WGS) entry which is preliminary data.</text>
</comment>
<dbReference type="InterPro" id="IPR014284">
    <property type="entry name" value="RNA_pol_sigma-70_dom"/>
</dbReference>
<accession>A0ABS6EKW7</accession>
<dbReference type="InterPro" id="IPR007627">
    <property type="entry name" value="RNA_pol_sigma70_r2"/>
</dbReference>
<keyword evidence="2" id="KW-0731">Sigma factor</keyword>